<feature type="transmembrane region" description="Helical" evidence="1">
    <location>
        <begin position="29"/>
        <end position="50"/>
    </location>
</feature>
<name>A0A2T6BVX2_9FLAO</name>
<dbReference type="Proteomes" id="UP000244090">
    <property type="component" value="Unassembled WGS sequence"/>
</dbReference>
<protein>
    <submittedName>
        <fullName evidence="2">Uncharacterized protein</fullName>
    </submittedName>
</protein>
<keyword evidence="3" id="KW-1185">Reference proteome</keyword>
<comment type="caution">
    <text evidence="2">The sequence shown here is derived from an EMBL/GenBank/DDBJ whole genome shotgun (WGS) entry which is preliminary data.</text>
</comment>
<feature type="transmembrane region" description="Helical" evidence="1">
    <location>
        <begin position="7"/>
        <end position="23"/>
    </location>
</feature>
<gene>
    <name evidence="2" type="ORF">C8N46_107229</name>
</gene>
<proteinExistence type="predicted"/>
<evidence type="ECO:0000313" key="3">
    <source>
        <dbReference type="Proteomes" id="UP000244090"/>
    </source>
</evidence>
<accession>A0A2T6BVX2</accession>
<keyword evidence="1" id="KW-0812">Transmembrane</keyword>
<evidence type="ECO:0000313" key="2">
    <source>
        <dbReference type="EMBL" id="PTX60222.1"/>
    </source>
</evidence>
<dbReference type="EMBL" id="QBKT01000007">
    <property type="protein sequence ID" value="PTX60222.1"/>
    <property type="molecule type" value="Genomic_DNA"/>
</dbReference>
<keyword evidence="1" id="KW-0472">Membrane</keyword>
<organism evidence="2 3">
    <name type="scientific">Kordia periserrulae</name>
    <dbReference type="NCBI Taxonomy" id="701523"/>
    <lineage>
        <taxon>Bacteria</taxon>
        <taxon>Pseudomonadati</taxon>
        <taxon>Bacteroidota</taxon>
        <taxon>Flavobacteriia</taxon>
        <taxon>Flavobacteriales</taxon>
        <taxon>Flavobacteriaceae</taxon>
        <taxon>Kordia</taxon>
    </lineage>
</organism>
<dbReference type="AlphaFoldDB" id="A0A2T6BVX2"/>
<evidence type="ECO:0000256" key="1">
    <source>
        <dbReference type="SAM" id="Phobius"/>
    </source>
</evidence>
<sequence length="118" mass="13594">MTFISFMLMAISIYYITWSIWAKKDFNDYLYYSSIIILSLLVSYLFSILIKRTTKNAVRLSNIGRNVKVLQDDSKTINDIASIMPSKEETITYKAMIDVTGDSIDSSIQKIENEINKD</sequence>
<reference evidence="2 3" key="1">
    <citation type="submission" date="2018-04" db="EMBL/GenBank/DDBJ databases">
        <title>Genomic Encyclopedia of Archaeal and Bacterial Type Strains, Phase II (KMG-II): from individual species to whole genera.</title>
        <authorList>
            <person name="Goeker M."/>
        </authorList>
    </citation>
    <scope>NUCLEOTIDE SEQUENCE [LARGE SCALE GENOMIC DNA]</scope>
    <source>
        <strain evidence="2 3">DSM 25731</strain>
    </source>
</reference>
<keyword evidence="1" id="KW-1133">Transmembrane helix</keyword>